<organism evidence="1 2">
    <name type="scientific">Zhihengliuella halotolerans</name>
    <dbReference type="NCBI Taxonomy" id="370736"/>
    <lineage>
        <taxon>Bacteria</taxon>
        <taxon>Bacillati</taxon>
        <taxon>Actinomycetota</taxon>
        <taxon>Actinomycetes</taxon>
        <taxon>Micrococcales</taxon>
        <taxon>Micrococcaceae</taxon>
        <taxon>Zhihengliuella</taxon>
    </lineage>
</organism>
<name>A0A4V6MGF0_9MICC</name>
<accession>A0A4V6MGF0</accession>
<proteinExistence type="predicted"/>
<gene>
    <name evidence="1" type="ORF">EV380_1016</name>
</gene>
<dbReference type="EMBL" id="SHLA01000001">
    <property type="protein sequence ID" value="RZU61446.1"/>
    <property type="molecule type" value="Genomic_DNA"/>
</dbReference>
<dbReference type="Proteomes" id="UP000292685">
    <property type="component" value="Unassembled WGS sequence"/>
</dbReference>
<protein>
    <submittedName>
        <fullName evidence="1">Uncharacterized protein</fullName>
    </submittedName>
</protein>
<reference evidence="1 2" key="1">
    <citation type="submission" date="2019-02" db="EMBL/GenBank/DDBJ databases">
        <title>Sequencing the genomes of 1000 actinobacteria strains.</title>
        <authorList>
            <person name="Klenk H.-P."/>
        </authorList>
    </citation>
    <scope>NUCLEOTIDE SEQUENCE [LARGE SCALE GENOMIC DNA]</scope>
    <source>
        <strain evidence="1 2">DSM 17364</strain>
    </source>
</reference>
<sequence>MLSAAMKEIAQMVTDAGFYTVATYKDLSIPGGLVFLESYERVNHGHLRITGTFVCVTKSTTYTLDILDDLGQAIEIAGSVLPLRDVRAVTYSDVERGADFPALEASFTITHISEEG</sequence>
<dbReference type="AlphaFoldDB" id="A0A4V6MGF0"/>
<evidence type="ECO:0000313" key="1">
    <source>
        <dbReference type="EMBL" id="RZU61446.1"/>
    </source>
</evidence>
<comment type="caution">
    <text evidence="1">The sequence shown here is derived from an EMBL/GenBank/DDBJ whole genome shotgun (WGS) entry which is preliminary data.</text>
</comment>
<evidence type="ECO:0000313" key="2">
    <source>
        <dbReference type="Proteomes" id="UP000292685"/>
    </source>
</evidence>
<keyword evidence="2" id="KW-1185">Reference proteome</keyword>